<proteinExistence type="predicted"/>
<dbReference type="EMBL" id="CADCVP010000320">
    <property type="protein sequence ID" value="CAA9518759.1"/>
    <property type="molecule type" value="Genomic_DNA"/>
</dbReference>
<reference evidence="2" key="1">
    <citation type="submission" date="2020-02" db="EMBL/GenBank/DDBJ databases">
        <authorList>
            <person name="Meier V. D."/>
        </authorList>
    </citation>
    <scope>NUCLEOTIDE SEQUENCE</scope>
    <source>
        <strain evidence="2">AVDCRST_MAG69</strain>
    </source>
</reference>
<accession>A0A6J4TBM7</accession>
<dbReference type="AlphaFoldDB" id="A0A6J4TBM7"/>
<evidence type="ECO:0000313" key="2">
    <source>
        <dbReference type="EMBL" id="CAA9518759.1"/>
    </source>
</evidence>
<protein>
    <submittedName>
        <fullName evidence="2">Uncharacterized protein</fullName>
    </submittedName>
</protein>
<sequence>MGDVEPISVDALVLRARFPELTLRPGSNLVARVAARAEGHGVIVLAGLPLTAKLPDDVTAGETLKLTVAEVSSERIVLRMEQPAAPVAVPPPPPPPPSRAGIGIEEPPRRHGSPADGESWVALSFRSEALGRLDLRIRLGPGDVQVTVDAPRGAALTLAGRHADELRQTLEKHLGGRATVRVQPRREPLDLYA</sequence>
<feature type="region of interest" description="Disordered" evidence="1">
    <location>
        <begin position="84"/>
        <end position="116"/>
    </location>
</feature>
<feature type="compositionally biased region" description="Pro residues" evidence="1">
    <location>
        <begin position="88"/>
        <end position="98"/>
    </location>
</feature>
<organism evidence="2">
    <name type="scientific">uncultured Solirubrobacteraceae bacterium</name>
    <dbReference type="NCBI Taxonomy" id="1162706"/>
    <lineage>
        <taxon>Bacteria</taxon>
        <taxon>Bacillati</taxon>
        <taxon>Actinomycetota</taxon>
        <taxon>Thermoleophilia</taxon>
        <taxon>Solirubrobacterales</taxon>
        <taxon>Solirubrobacteraceae</taxon>
        <taxon>environmental samples</taxon>
    </lineage>
</organism>
<name>A0A6J4TBM7_9ACTN</name>
<gene>
    <name evidence="2" type="ORF">AVDCRST_MAG69-2930</name>
</gene>
<evidence type="ECO:0000256" key="1">
    <source>
        <dbReference type="SAM" id="MobiDB-lite"/>
    </source>
</evidence>